<dbReference type="OrthoDB" id="5516926at2"/>
<sequence>MSKRSIDREPALIKDVLKKILKPKDLPMLALQVRLRQVWEETVGENLRQHARLVDFRNKTLWIEVTSNPLMQELHFLKSRVLTTMQQQLGETVIKDIRFRLS</sequence>
<evidence type="ECO:0000313" key="2">
    <source>
        <dbReference type="Proteomes" id="UP000000483"/>
    </source>
</evidence>
<evidence type="ECO:0008006" key="3">
    <source>
        <dbReference type="Google" id="ProtNLM"/>
    </source>
</evidence>
<dbReference type="Pfam" id="PF05258">
    <property type="entry name" value="DciA"/>
    <property type="match status" value="1"/>
</dbReference>
<dbReference type="Proteomes" id="UP000000483">
    <property type="component" value="Chromosome"/>
</dbReference>
<dbReference type="RefSeq" id="WP_013705263.1">
    <property type="nucleotide sequence ID" value="NC_015388.1"/>
</dbReference>
<dbReference type="AlphaFoldDB" id="F2NEG0"/>
<keyword evidence="2" id="KW-1185">Reference proteome</keyword>
<organism evidence="1 2">
    <name type="scientific">Desulfobacca acetoxidans (strain ATCC 700848 / DSM 11109 / ASRB2)</name>
    <dbReference type="NCBI Taxonomy" id="880072"/>
    <lineage>
        <taxon>Bacteria</taxon>
        <taxon>Pseudomonadati</taxon>
        <taxon>Thermodesulfobacteriota</taxon>
        <taxon>Desulfobaccia</taxon>
        <taxon>Desulfobaccales</taxon>
        <taxon>Desulfobaccaceae</taxon>
        <taxon>Desulfobacca</taxon>
    </lineage>
</organism>
<proteinExistence type="predicted"/>
<accession>F2NEG0</accession>
<dbReference type="InterPro" id="IPR007922">
    <property type="entry name" value="DciA-like"/>
</dbReference>
<reference evidence="1 2" key="1">
    <citation type="journal article" date="2011" name="Stand. Genomic Sci.">
        <title>Complete genome sequence of the acetate-degrading sulfate reducer Desulfobacca acetoxidans type strain (ASRB2).</title>
        <authorList>
            <person name="Goker M."/>
            <person name="Teshima H."/>
            <person name="Lapidus A."/>
            <person name="Nolan M."/>
            <person name="Lucas S."/>
            <person name="Hammon N."/>
            <person name="Deshpande S."/>
            <person name="Cheng J.F."/>
            <person name="Tapia R."/>
            <person name="Han C."/>
            <person name="Goodwin L."/>
            <person name="Pitluck S."/>
            <person name="Huntemann M."/>
            <person name="Liolios K."/>
            <person name="Ivanova N."/>
            <person name="Pagani I."/>
            <person name="Mavromatis K."/>
            <person name="Ovchinikova G."/>
            <person name="Pati A."/>
            <person name="Chen A."/>
            <person name="Palaniappan K."/>
            <person name="Land M."/>
            <person name="Hauser L."/>
            <person name="Brambilla E.M."/>
            <person name="Rohde M."/>
            <person name="Spring S."/>
            <person name="Detter J.C."/>
            <person name="Woyke T."/>
            <person name="Bristow J."/>
            <person name="Eisen J.A."/>
            <person name="Markowitz V."/>
            <person name="Hugenholtz P."/>
            <person name="Kyrpides N.C."/>
            <person name="Klenk H.P."/>
        </authorList>
    </citation>
    <scope>NUCLEOTIDE SEQUENCE [LARGE SCALE GENOMIC DNA]</scope>
    <source>
        <strain evidence="2">ATCC 700848 / DSM 11109 / ASRB2</strain>
    </source>
</reference>
<dbReference type="KEGG" id="dao:Desac_0258"/>
<protein>
    <recommendedName>
        <fullName evidence="3">DUF721 domain-containing protein</fullName>
    </recommendedName>
</protein>
<dbReference type="PANTHER" id="PTHR36456:SF1">
    <property type="entry name" value="UPF0232 PROTEIN SCO3875"/>
    <property type="match status" value="1"/>
</dbReference>
<dbReference type="HOGENOM" id="CLU_160523_2_0_7"/>
<gene>
    <name evidence="1" type="ordered locus">Desac_0258</name>
</gene>
<evidence type="ECO:0000313" key="1">
    <source>
        <dbReference type="EMBL" id="AEB08150.1"/>
    </source>
</evidence>
<reference evidence="2" key="2">
    <citation type="submission" date="2011-03" db="EMBL/GenBank/DDBJ databases">
        <title>The complete genome of Desulfobacca acetoxidans DSM 11109.</title>
        <authorList>
            <consortium name="US DOE Joint Genome Institute (JGI-PGF)"/>
            <person name="Lucas S."/>
            <person name="Copeland A."/>
            <person name="Lapidus A."/>
            <person name="Bruce D."/>
            <person name="Goodwin L."/>
            <person name="Pitluck S."/>
            <person name="Peters L."/>
            <person name="Kyrpides N."/>
            <person name="Mavromatis K."/>
            <person name="Ivanova N."/>
            <person name="Ovchinnikova G."/>
            <person name="Teshima H."/>
            <person name="Detter J.C."/>
            <person name="Han C."/>
            <person name="Land M."/>
            <person name="Hauser L."/>
            <person name="Markowitz V."/>
            <person name="Cheng J.-F."/>
            <person name="Hugenholtz P."/>
            <person name="Woyke T."/>
            <person name="Wu D."/>
            <person name="Spring S."/>
            <person name="Schueler E."/>
            <person name="Brambilla E."/>
            <person name="Klenk H.-P."/>
            <person name="Eisen J.A."/>
        </authorList>
    </citation>
    <scope>NUCLEOTIDE SEQUENCE [LARGE SCALE GENOMIC DNA]</scope>
    <source>
        <strain evidence="2">ATCC 700848 / DSM 11109 / ASRB2</strain>
    </source>
</reference>
<dbReference type="PANTHER" id="PTHR36456">
    <property type="entry name" value="UPF0232 PROTEIN SCO3875"/>
    <property type="match status" value="1"/>
</dbReference>
<dbReference type="EMBL" id="CP002629">
    <property type="protein sequence ID" value="AEB08150.1"/>
    <property type="molecule type" value="Genomic_DNA"/>
</dbReference>
<name>F2NEG0_DESAR</name>
<dbReference type="eggNOG" id="COG5512">
    <property type="taxonomic scope" value="Bacteria"/>
</dbReference>